<dbReference type="Proteomes" id="UP001151760">
    <property type="component" value="Unassembled WGS sequence"/>
</dbReference>
<evidence type="ECO:0000256" key="10">
    <source>
        <dbReference type="ARBA" id="ARBA00048679"/>
    </source>
</evidence>
<dbReference type="EC" id="2.7.11.1" evidence="3"/>
<accession>A0ABQ5DTA3</accession>
<keyword evidence="5" id="KW-0808">Transferase</keyword>
<feature type="domain" description="NAF" evidence="14">
    <location>
        <begin position="306"/>
        <end position="330"/>
    </location>
</feature>
<dbReference type="EMBL" id="BQNB010015632">
    <property type="protein sequence ID" value="GJT42280.1"/>
    <property type="molecule type" value="Genomic_DNA"/>
</dbReference>
<evidence type="ECO:0000256" key="4">
    <source>
        <dbReference type="ARBA" id="ARBA00022527"/>
    </source>
</evidence>
<keyword evidence="7" id="KW-0418">Kinase</keyword>
<dbReference type="SMART" id="SM00220">
    <property type="entry name" value="S_TKc"/>
    <property type="match status" value="1"/>
</dbReference>
<evidence type="ECO:0000256" key="6">
    <source>
        <dbReference type="ARBA" id="ARBA00022741"/>
    </source>
</evidence>
<sequence length="424" mass="47971">MDINGGVLMQRYELGKLLGHGNFAKVYHGRNLETGMSVAIKVIDKKKIMKVGMMNHIKREISVMRLIKHPNVVQLHEVMASKTKIYFVLEYVKGGELFDKVAKGKLKEDVVKKYFQQLISAISFCHSRGVYHRDLKPENLLLDDEGNLKVSDFGLSALAETKRQDGLLHTSCGTPAYVAPEIIVQQGYDGAKADIWSCGVVLFVLLAGFLPFHDSNLMEMYRKIARAEFRFPKSFPTEAKTLVAKILDPNPMTRITVATILEHSWFKTGLVSQPRELEMETTATEQLVSGDSGNQFDLVESTQVFEKAFNLNAFDIISMSRGLNLSGFFNDNNEDDNELRLMLKQPVTDIILRLEELAKSMNLKVAKNNGEMVKMENCVLAIDFQIFEIMPNIHLIEVKRLGGDRLKFRDILNKSIKPTLLDII</sequence>
<dbReference type="Pfam" id="PF03822">
    <property type="entry name" value="NAF"/>
    <property type="match status" value="1"/>
</dbReference>
<evidence type="ECO:0000256" key="2">
    <source>
        <dbReference type="ARBA" id="ARBA00006234"/>
    </source>
</evidence>
<dbReference type="PROSITE" id="PS50816">
    <property type="entry name" value="NAF"/>
    <property type="match status" value="1"/>
</dbReference>
<evidence type="ECO:0000313" key="16">
    <source>
        <dbReference type="Proteomes" id="UP001151760"/>
    </source>
</evidence>
<dbReference type="InterPro" id="IPR018451">
    <property type="entry name" value="NAF/FISL_domain"/>
</dbReference>
<evidence type="ECO:0000256" key="8">
    <source>
        <dbReference type="ARBA" id="ARBA00022840"/>
    </source>
</evidence>
<comment type="catalytic activity">
    <reaction evidence="9">
        <text>L-threonyl-[protein] + ATP = O-phospho-L-threonyl-[protein] + ADP + H(+)</text>
        <dbReference type="Rhea" id="RHEA:46608"/>
        <dbReference type="Rhea" id="RHEA-COMP:11060"/>
        <dbReference type="Rhea" id="RHEA-COMP:11605"/>
        <dbReference type="ChEBI" id="CHEBI:15378"/>
        <dbReference type="ChEBI" id="CHEBI:30013"/>
        <dbReference type="ChEBI" id="CHEBI:30616"/>
        <dbReference type="ChEBI" id="CHEBI:61977"/>
        <dbReference type="ChEBI" id="CHEBI:456216"/>
        <dbReference type="EC" id="2.7.11.1"/>
    </reaction>
</comment>
<name>A0ABQ5DTA3_9ASTR</name>
<protein>
    <recommendedName>
        <fullName evidence="3">non-specific serine/threonine protein kinase</fullName>
        <ecNumber evidence="3">2.7.11.1</ecNumber>
    </recommendedName>
</protein>
<comment type="similarity">
    <text evidence="2">Belongs to the protein kinase superfamily. CAMK Ser/Thr protein kinase family. SNF1 subfamily.</text>
</comment>
<keyword evidence="16" id="KW-1185">Reference proteome</keyword>
<proteinExistence type="inferred from homology"/>
<dbReference type="CDD" id="cd14663">
    <property type="entry name" value="STKc_SnRK3"/>
    <property type="match status" value="1"/>
</dbReference>
<evidence type="ECO:0000256" key="11">
    <source>
        <dbReference type="PROSITE-ProRule" id="PRU10141"/>
    </source>
</evidence>
<keyword evidence="8 11" id="KW-0067">ATP-binding</keyword>
<gene>
    <name evidence="15" type="ORF">Tco_0950995</name>
</gene>
<comment type="catalytic activity">
    <reaction evidence="10">
        <text>L-seryl-[protein] + ATP = O-phospho-L-seryl-[protein] + ADP + H(+)</text>
        <dbReference type="Rhea" id="RHEA:17989"/>
        <dbReference type="Rhea" id="RHEA-COMP:9863"/>
        <dbReference type="Rhea" id="RHEA-COMP:11604"/>
        <dbReference type="ChEBI" id="CHEBI:15378"/>
        <dbReference type="ChEBI" id="CHEBI:29999"/>
        <dbReference type="ChEBI" id="CHEBI:30616"/>
        <dbReference type="ChEBI" id="CHEBI:83421"/>
        <dbReference type="ChEBI" id="CHEBI:456216"/>
        <dbReference type="EC" id="2.7.11.1"/>
    </reaction>
</comment>
<evidence type="ECO:0000259" key="14">
    <source>
        <dbReference type="PROSITE" id="PS50816"/>
    </source>
</evidence>
<dbReference type="PANTHER" id="PTHR43895">
    <property type="entry name" value="CALCIUM/CALMODULIN-DEPENDENT PROTEIN KINASE KINASE-RELATED"/>
    <property type="match status" value="1"/>
</dbReference>
<feature type="domain" description="Protein kinase" evidence="13">
    <location>
        <begin position="12"/>
        <end position="266"/>
    </location>
</feature>
<evidence type="ECO:0000256" key="9">
    <source>
        <dbReference type="ARBA" id="ARBA00047899"/>
    </source>
</evidence>
<feature type="binding site" evidence="11">
    <location>
        <position position="41"/>
    </location>
    <ligand>
        <name>ATP</name>
        <dbReference type="ChEBI" id="CHEBI:30616"/>
    </ligand>
</feature>
<dbReference type="Gene3D" id="3.30.310.80">
    <property type="entry name" value="Kinase associated domain 1, KA1"/>
    <property type="match status" value="1"/>
</dbReference>
<keyword evidence="4 12" id="KW-0723">Serine/threonine-protein kinase</keyword>
<comment type="caution">
    <text evidence="15">The sequence shown here is derived from an EMBL/GenBank/DDBJ whole genome shotgun (WGS) entry which is preliminary data.</text>
</comment>
<dbReference type="InterPro" id="IPR011009">
    <property type="entry name" value="Kinase-like_dom_sf"/>
</dbReference>
<dbReference type="InterPro" id="IPR000719">
    <property type="entry name" value="Prot_kinase_dom"/>
</dbReference>
<reference evidence="15" key="1">
    <citation type="journal article" date="2022" name="Int. J. Mol. Sci.">
        <title>Draft Genome of Tanacetum Coccineum: Genomic Comparison of Closely Related Tanacetum-Family Plants.</title>
        <authorList>
            <person name="Yamashiro T."/>
            <person name="Shiraishi A."/>
            <person name="Nakayama K."/>
            <person name="Satake H."/>
        </authorList>
    </citation>
    <scope>NUCLEOTIDE SEQUENCE</scope>
</reference>
<dbReference type="InterPro" id="IPR004041">
    <property type="entry name" value="NAF_dom"/>
</dbReference>
<reference evidence="15" key="2">
    <citation type="submission" date="2022-01" db="EMBL/GenBank/DDBJ databases">
        <authorList>
            <person name="Yamashiro T."/>
            <person name="Shiraishi A."/>
            <person name="Satake H."/>
            <person name="Nakayama K."/>
        </authorList>
    </citation>
    <scope>NUCLEOTIDE SEQUENCE</scope>
</reference>
<evidence type="ECO:0000313" key="15">
    <source>
        <dbReference type="EMBL" id="GJT42280.1"/>
    </source>
</evidence>
<comment type="cofactor">
    <cofactor evidence="1">
        <name>Mn(2+)</name>
        <dbReference type="ChEBI" id="CHEBI:29035"/>
    </cofactor>
</comment>
<evidence type="ECO:0000256" key="7">
    <source>
        <dbReference type="ARBA" id="ARBA00022777"/>
    </source>
</evidence>
<organism evidence="15 16">
    <name type="scientific">Tanacetum coccineum</name>
    <dbReference type="NCBI Taxonomy" id="301880"/>
    <lineage>
        <taxon>Eukaryota</taxon>
        <taxon>Viridiplantae</taxon>
        <taxon>Streptophyta</taxon>
        <taxon>Embryophyta</taxon>
        <taxon>Tracheophyta</taxon>
        <taxon>Spermatophyta</taxon>
        <taxon>Magnoliopsida</taxon>
        <taxon>eudicotyledons</taxon>
        <taxon>Gunneridae</taxon>
        <taxon>Pentapetalae</taxon>
        <taxon>asterids</taxon>
        <taxon>campanulids</taxon>
        <taxon>Asterales</taxon>
        <taxon>Asteraceae</taxon>
        <taxon>Asteroideae</taxon>
        <taxon>Anthemideae</taxon>
        <taxon>Anthemidinae</taxon>
        <taxon>Tanacetum</taxon>
    </lineage>
</organism>
<dbReference type="PROSITE" id="PS50011">
    <property type="entry name" value="PROTEIN_KINASE_DOM"/>
    <property type="match status" value="1"/>
</dbReference>
<dbReference type="Gene3D" id="1.10.510.10">
    <property type="entry name" value="Transferase(Phosphotransferase) domain 1"/>
    <property type="match status" value="1"/>
</dbReference>
<evidence type="ECO:0000259" key="13">
    <source>
        <dbReference type="PROSITE" id="PS50011"/>
    </source>
</evidence>
<dbReference type="CDD" id="cd12195">
    <property type="entry name" value="CIPK_C"/>
    <property type="match status" value="1"/>
</dbReference>
<evidence type="ECO:0000256" key="5">
    <source>
        <dbReference type="ARBA" id="ARBA00022679"/>
    </source>
</evidence>
<dbReference type="InterPro" id="IPR008271">
    <property type="entry name" value="Ser/Thr_kinase_AS"/>
</dbReference>
<evidence type="ECO:0000256" key="3">
    <source>
        <dbReference type="ARBA" id="ARBA00012513"/>
    </source>
</evidence>
<evidence type="ECO:0000256" key="12">
    <source>
        <dbReference type="RuleBase" id="RU000304"/>
    </source>
</evidence>
<evidence type="ECO:0000256" key="1">
    <source>
        <dbReference type="ARBA" id="ARBA00001936"/>
    </source>
</evidence>
<dbReference type="PROSITE" id="PS00108">
    <property type="entry name" value="PROTEIN_KINASE_ST"/>
    <property type="match status" value="1"/>
</dbReference>
<dbReference type="PROSITE" id="PS00107">
    <property type="entry name" value="PROTEIN_KINASE_ATP"/>
    <property type="match status" value="1"/>
</dbReference>
<keyword evidence="6 11" id="KW-0547">Nucleotide-binding</keyword>
<dbReference type="PANTHER" id="PTHR43895:SF161">
    <property type="entry name" value="NON-SPECIFIC SERINE_THREONINE PROTEIN KINASE"/>
    <property type="match status" value="1"/>
</dbReference>
<dbReference type="Pfam" id="PF00069">
    <property type="entry name" value="Pkinase"/>
    <property type="match status" value="1"/>
</dbReference>
<dbReference type="InterPro" id="IPR017441">
    <property type="entry name" value="Protein_kinase_ATP_BS"/>
</dbReference>
<dbReference type="SUPFAM" id="SSF56112">
    <property type="entry name" value="Protein kinase-like (PK-like)"/>
    <property type="match status" value="1"/>
</dbReference>
<dbReference type="Gene3D" id="3.30.200.20">
    <property type="entry name" value="Phosphorylase Kinase, domain 1"/>
    <property type="match status" value="1"/>
</dbReference>